<dbReference type="Gene3D" id="1.10.1410.10">
    <property type="match status" value="2"/>
</dbReference>
<evidence type="ECO:0000259" key="9">
    <source>
        <dbReference type="Pfam" id="PF17404"/>
    </source>
</evidence>
<dbReference type="Pfam" id="PF17405">
    <property type="entry name" value="Nrap_D4"/>
    <property type="match status" value="1"/>
</dbReference>
<keyword evidence="4 5" id="KW-0539">Nucleus</keyword>
<dbReference type="InterPro" id="IPR005554">
    <property type="entry name" value="NOL6/Upt22"/>
</dbReference>
<dbReference type="InterPro" id="IPR035370">
    <property type="entry name" value="Nrap_D5"/>
</dbReference>
<dbReference type="Gene3D" id="3.30.70.3020">
    <property type="match status" value="1"/>
</dbReference>
<dbReference type="InterPro" id="IPR035371">
    <property type="entry name" value="Nrap_D6"/>
</dbReference>
<evidence type="ECO:0000259" key="8">
    <source>
        <dbReference type="Pfam" id="PF17403"/>
    </source>
</evidence>
<evidence type="ECO:0000256" key="1">
    <source>
        <dbReference type="ARBA" id="ARBA00004604"/>
    </source>
</evidence>
<dbReference type="PANTHER" id="PTHR17972:SF0">
    <property type="entry name" value="NUCLEOLAR PROTEIN 6"/>
    <property type="match status" value="1"/>
</dbReference>
<keyword evidence="3 5" id="KW-0694">RNA-binding</keyword>
<dbReference type="Pfam" id="PF17406">
    <property type="entry name" value="Nrap_D5"/>
    <property type="match status" value="1"/>
</dbReference>
<sequence length="1193" mass="135895">MVKRRREQEEVDVADVSINPTVPNGSSTSEEHDPLNEVDDTNNSEDLDDDDDDDDESGDEEEQSAKRSKVTRPQLSAQDVQIARETAELFKSNIFKLEIDELVKELRLKESHCKLVEKVLHRLHDIIQQVPKSAEFTLTEAEKYISDSKHKISIPFPDPKPTGLNYKLQYDTPENISLVGSFGLKTGIQQQNGMSIDVALTMPKSLFQPKDYLNYRALYKRSFYISYLANYLITLTKKNHLPVKISYEYVNGDKLCPALHIESYTPDNVHDDDLIFEKTKFSIRLIVGFEFGLFESKKLLPDRNCVRVQSESDDGKLPPTPLYNASILSSTTYNYYLKYLYTNKKSADSFRDAAVLGKLWLKQRGFSSHVNEGGFGHFEFAMLMTALLGGGGENGNKILLHGFSSYQLFKGTIKYLATQDLCNEGYLSFSSVVGEVNSVYKKNGFNVPTLFDKNTKINILWKMTNSSYSVLKKLANDTLQLLNDVVQDRFRPIFILSSNNPLLKYDTLIQLPLAHLNQKENFGPVEKISFLTFENFVCSKVHRILSKALDERAYQISVTASFNDSKWSIHKRKPSFSSENDDKYITIGLYLNPLECEKKVTKGPLHSDKANGEKFASFWGNKAQVRKYKDGNIQYSCLWSPSPIESTVVTITKYILDLHLTKDISQKLITNSTKFTQLIPRPITSLANSTQPIISPSNFQTLKNSYNDLSKILLNLKLPLAVRSILPISPALRNTSLILPVPFSVADPDFFNESILQFESSMKWPDELIALERTKTAFLLKIDELINKETAYKSFIVKDEHTIPYNNQVTVLHISTPDGFGFKFRVLTERDEVLYLRAIENATEKQKAIVTNVYLEFVQKYMGSVKHHRALSTLVNHFPFFSPTVRLFKRWLESQLLSHHFSDELIELIAIKVFVDPAPFSVPSSVESGFLRILHFLCNWNWKEDPLILDLAKDFENSEEKNNYIDKISDRLTVQTYQSMYNNFYSLRRDDPNALKVQFFIGSKEDPSGKLWSLNKVTLPIASRLTALSKASISLLLKSPDVNEKVLKMIFTPALKDYDFAIKLKTQAEFTTRSGLLPTNKFKNLIQTPTSFPDDIYSLQDPVQAFFEELQSKYNNAIILSSNKYTGLNENGNVNVITGLFNPSVTSAKKKFRVNIGYNTKPTEDEQLLFNKEAVLNEIVTLGGDLISSVEFK</sequence>
<keyword evidence="5" id="KW-0698">rRNA processing</keyword>
<feature type="compositionally biased region" description="Acidic residues" evidence="6">
    <location>
        <begin position="36"/>
        <end position="62"/>
    </location>
</feature>
<evidence type="ECO:0000259" key="12">
    <source>
        <dbReference type="Pfam" id="PF17407"/>
    </source>
</evidence>
<feature type="domain" description="Nrap protein" evidence="11">
    <location>
        <begin position="878"/>
        <end position="1053"/>
    </location>
</feature>
<evidence type="ECO:0000259" key="10">
    <source>
        <dbReference type="Pfam" id="PF17405"/>
    </source>
</evidence>
<keyword evidence="5" id="KW-0690">Ribosome biogenesis</keyword>
<dbReference type="Pfam" id="PF17407">
    <property type="entry name" value="Nrap_D6"/>
    <property type="match status" value="1"/>
</dbReference>
<dbReference type="AlphaFoldDB" id="A0A1E4T4V1"/>
<dbReference type="Pfam" id="PF17403">
    <property type="entry name" value="Nrap_D2"/>
    <property type="match status" value="1"/>
</dbReference>
<evidence type="ECO:0000313" key="14">
    <source>
        <dbReference type="Proteomes" id="UP000094801"/>
    </source>
</evidence>
<accession>A0A1E4T4V1</accession>
<dbReference type="GO" id="GO:0034456">
    <property type="term" value="C:UTP-C complex"/>
    <property type="evidence" value="ECO:0007669"/>
    <property type="project" value="TreeGrafter"/>
</dbReference>
<feature type="domain" description="Nrap protein" evidence="7">
    <location>
        <begin position="196"/>
        <end position="345"/>
    </location>
</feature>
<dbReference type="Proteomes" id="UP000094801">
    <property type="component" value="Unassembled WGS sequence"/>
</dbReference>
<feature type="domain" description="Nrap protein" evidence="8">
    <location>
        <begin position="349"/>
        <end position="496"/>
    </location>
</feature>
<dbReference type="EMBL" id="KV453849">
    <property type="protein sequence ID" value="ODV86774.1"/>
    <property type="molecule type" value="Genomic_DNA"/>
</dbReference>
<feature type="domain" description="Nrap protein" evidence="12">
    <location>
        <begin position="1055"/>
        <end position="1190"/>
    </location>
</feature>
<feature type="region of interest" description="Disordered" evidence="6">
    <location>
        <begin position="1"/>
        <end position="78"/>
    </location>
</feature>
<evidence type="ECO:0000259" key="7">
    <source>
        <dbReference type="Pfam" id="PF03813"/>
    </source>
</evidence>
<comment type="similarity">
    <text evidence="2 5">Belongs to the NRAP family.</text>
</comment>
<dbReference type="GO" id="GO:0006364">
    <property type="term" value="P:rRNA processing"/>
    <property type="evidence" value="ECO:0007669"/>
    <property type="project" value="UniProtKB-KW"/>
</dbReference>
<dbReference type="STRING" id="983967.A0A1E4T4V1"/>
<dbReference type="InterPro" id="IPR035369">
    <property type="entry name" value="Nrap_D4"/>
</dbReference>
<dbReference type="InterPro" id="IPR035082">
    <property type="entry name" value="Nrap_D1"/>
</dbReference>
<dbReference type="OrthoDB" id="10251401at2759"/>
<keyword evidence="14" id="KW-1185">Reference proteome</keyword>
<comment type="subcellular location">
    <subcellularLocation>
        <location evidence="1 5">Nucleus</location>
        <location evidence="1 5">Nucleolus</location>
    </subcellularLocation>
</comment>
<evidence type="ECO:0000256" key="4">
    <source>
        <dbReference type="ARBA" id="ARBA00023242"/>
    </source>
</evidence>
<dbReference type="PANTHER" id="PTHR17972">
    <property type="entry name" value="NUCLEOLAR RNA-ASSOCIATED PROTEIN"/>
    <property type="match status" value="1"/>
</dbReference>
<feature type="domain" description="Nrap protein" evidence="9">
    <location>
        <begin position="502"/>
        <end position="660"/>
    </location>
</feature>
<reference evidence="14" key="1">
    <citation type="submission" date="2016-04" db="EMBL/GenBank/DDBJ databases">
        <title>Comparative genomics of biotechnologically important yeasts.</title>
        <authorList>
            <consortium name="DOE Joint Genome Institute"/>
            <person name="Riley R."/>
            <person name="Haridas S."/>
            <person name="Wolfe K.H."/>
            <person name="Lopes M.R."/>
            <person name="Hittinger C.T."/>
            <person name="Goker M."/>
            <person name="Salamov A."/>
            <person name="Wisecaver J."/>
            <person name="Long T.M."/>
            <person name="Aerts A.L."/>
            <person name="Barry K."/>
            <person name="Choi C."/>
            <person name="Clum A."/>
            <person name="Coughlan A.Y."/>
            <person name="Deshpande S."/>
            <person name="Douglass A.P."/>
            <person name="Hanson S.J."/>
            <person name="Klenk H.-P."/>
            <person name="Labutti K."/>
            <person name="Lapidus A."/>
            <person name="Lindquist E."/>
            <person name="Lipzen A."/>
            <person name="Meier-Kolthoff J.P."/>
            <person name="Ohm R.A."/>
            <person name="Otillar R.P."/>
            <person name="Pangilinan J."/>
            <person name="Peng Y."/>
            <person name="Rokas A."/>
            <person name="Rosa C.A."/>
            <person name="Scheuner C."/>
            <person name="Sibirny A.A."/>
            <person name="Slot J.C."/>
            <person name="Stielow J.B."/>
            <person name="Sun H."/>
            <person name="Kurtzman C.P."/>
            <person name="Blackwell M."/>
            <person name="Grigoriev I.V."/>
            <person name="Jeffries T.W."/>
        </authorList>
    </citation>
    <scope>NUCLEOTIDE SEQUENCE [LARGE SCALE GENOMIC DNA]</scope>
    <source>
        <strain evidence="14">NRRL YB-2248</strain>
    </source>
</reference>
<dbReference type="Pfam" id="PF03813">
    <property type="entry name" value="Nrap"/>
    <property type="match status" value="1"/>
</dbReference>
<protein>
    <recommendedName>
        <fullName evidence="5">U3 small nucleolar RNA-associated protein 22</fullName>
    </recommendedName>
</protein>
<evidence type="ECO:0000256" key="5">
    <source>
        <dbReference type="RuleBase" id="RU364032"/>
    </source>
</evidence>
<dbReference type="InterPro" id="IPR035368">
    <property type="entry name" value="Nrap_D3"/>
</dbReference>
<dbReference type="GO" id="GO:0032040">
    <property type="term" value="C:small-subunit processome"/>
    <property type="evidence" value="ECO:0007669"/>
    <property type="project" value="TreeGrafter"/>
</dbReference>
<name>A0A1E4T4V1_9ASCO</name>
<dbReference type="Pfam" id="PF17404">
    <property type="entry name" value="Nrap_D3"/>
    <property type="match status" value="1"/>
</dbReference>
<feature type="domain" description="Nrap protein" evidence="10">
    <location>
        <begin position="687"/>
        <end position="874"/>
    </location>
</feature>
<feature type="compositionally biased region" description="Polar residues" evidence="6">
    <location>
        <begin position="18"/>
        <end position="28"/>
    </location>
</feature>
<evidence type="ECO:0000256" key="3">
    <source>
        <dbReference type="ARBA" id="ARBA00022884"/>
    </source>
</evidence>
<evidence type="ECO:0000256" key="2">
    <source>
        <dbReference type="ARBA" id="ARBA00006674"/>
    </source>
</evidence>
<organism evidence="13 14">
    <name type="scientific">[Candida] arabinofermentans NRRL YB-2248</name>
    <dbReference type="NCBI Taxonomy" id="983967"/>
    <lineage>
        <taxon>Eukaryota</taxon>
        <taxon>Fungi</taxon>
        <taxon>Dikarya</taxon>
        <taxon>Ascomycota</taxon>
        <taxon>Saccharomycotina</taxon>
        <taxon>Pichiomycetes</taxon>
        <taxon>Pichiales</taxon>
        <taxon>Pichiaceae</taxon>
        <taxon>Ogataea</taxon>
        <taxon>Ogataea/Candida clade</taxon>
    </lineage>
</organism>
<evidence type="ECO:0000256" key="6">
    <source>
        <dbReference type="SAM" id="MobiDB-lite"/>
    </source>
</evidence>
<evidence type="ECO:0000259" key="11">
    <source>
        <dbReference type="Pfam" id="PF17406"/>
    </source>
</evidence>
<keyword evidence="5" id="KW-0687">Ribonucleoprotein</keyword>
<dbReference type="Gene3D" id="3.30.70.3030">
    <property type="match status" value="1"/>
</dbReference>
<gene>
    <name evidence="13" type="ORF">CANARDRAFT_6343</name>
</gene>
<evidence type="ECO:0000313" key="13">
    <source>
        <dbReference type="EMBL" id="ODV86774.1"/>
    </source>
</evidence>
<proteinExistence type="inferred from homology"/>
<dbReference type="GO" id="GO:0003723">
    <property type="term" value="F:RNA binding"/>
    <property type="evidence" value="ECO:0007669"/>
    <property type="project" value="UniProtKB-KW"/>
</dbReference>
<dbReference type="GO" id="GO:0006409">
    <property type="term" value="P:tRNA export from nucleus"/>
    <property type="evidence" value="ECO:0007669"/>
    <property type="project" value="TreeGrafter"/>
</dbReference>
<dbReference type="InterPro" id="IPR035367">
    <property type="entry name" value="Nrap_D2"/>
</dbReference>
<dbReference type="GO" id="GO:0032545">
    <property type="term" value="C:CURI complex"/>
    <property type="evidence" value="ECO:0007669"/>
    <property type="project" value="TreeGrafter"/>
</dbReference>